<dbReference type="SUPFAM" id="SSF54427">
    <property type="entry name" value="NTF2-like"/>
    <property type="match status" value="1"/>
</dbReference>
<feature type="compositionally biased region" description="Low complexity" evidence="1">
    <location>
        <begin position="102"/>
        <end position="119"/>
    </location>
</feature>
<dbReference type="PANTHER" id="PTHR39401">
    <property type="entry name" value="SNOAL-LIKE DOMAIN-CONTAINING PROTEIN"/>
    <property type="match status" value="1"/>
</dbReference>
<comment type="caution">
    <text evidence="2">The sequence shown here is derived from an EMBL/GenBank/DDBJ whole genome shotgun (WGS) entry which is preliminary data.</text>
</comment>
<evidence type="ECO:0000313" key="2">
    <source>
        <dbReference type="EMBL" id="KAK7754231.1"/>
    </source>
</evidence>
<feature type="region of interest" description="Disordered" evidence="1">
    <location>
        <begin position="1"/>
        <end position="31"/>
    </location>
</feature>
<evidence type="ECO:0000313" key="3">
    <source>
        <dbReference type="Proteomes" id="UP001320420"/>
    </source>
</evidence>
<dbReference type="InterPro" id="IPR032710">
    <property type="entry name" value="NTF2-like_dom_sf"/>
</dbReference>
<keyword evidence="3" id="KW-1185">Reference proteome</keyword>
<dbReference type="Proteomes" id="UP001320420">
    <property type="component" value="Unassembled WGS sequence"/>
</dbReference>
<proteinExistence type="predicted"/>
<name>A0AAN9UVG9_9PEZI</name>
<feature type="region of interest" description="Disordered" evidence="1">
    <location>
        <begin position="98"/>
        <end position="119"/>
    </location>
</feature>
<evidence type="ECO:0008006" key="4">
    <source>
        <dbReference type="Google" id="ProtNLM"/>
    </source>
</evidence>
<gene>
    <name evidence="2" type="ORF">SLS62_003808</name>
</gene>
<protein>
    <recommendedName>
        <fullName evidence="4">SnoaL-like domain-containing protein</fullName>
    </recommendedName>
</protein>
<dbReference type="AlphaFoldDB" id="A0AAN9UVG9"/>
<sequence>MATIQPDSYDPLFPIRSSSSSSSRAAPAADDDNDKLKAFIAGFYAASDDPGRNDDWLSYFAPDAVLIMGDKVVRGTEGIREFRRGMWENVRSRKHRPTKVFPASFPSPSSSPETGTGAGTAKTAAVEYMLHGSLDLELKSGDISTVAWAGRAVLEEVPGGGGALKYALYQVYMHR</sequence>
<reference evidence="2 3" key="1">
    <citation type="submission" date="2024-02" db="EMBL/GenBank/DDBJ databases">
        <title>De novo assembly and annotation of 12 fungi associated with fruit tree decline syndrome in Ontario, Canada.</title>
        <authorList>
            <person name="Sulman M."/>
            <person name="Ellouze W."/>
            <person name="Ilyukhin E."/>
        </authorList>
    </citation>
    <scope>NUCLEOTIDE SEQUENCE [LARGE SCALE GENOMIC DNA]</scope>
    <source>
        <strain evidence="2 3">M11/M66-122</strain>
    </source>
</reference>
<dbReference type="EMBL" id="JAKJXP020000022">
    <property type="protein sequence ID" value="KAK7754231.1"/>
    <property type="molecule type" value="Genomic_DNA"/>
</dbReference>
<organism evidence="2 3">
    <name type="scientific">Diatrype stigma</name>
    <dbReference type="NCBI Taxonomy" id="117547"/>
    <lineage>
        <taxon>Eukaryota</taxon>
        <taxon>Fungi</taxon>
        <taxon>Dikarya</taxon>
        <taxon>Ascomycota</taxon>
        <taxon>Pezizomycotina</taxon>
        <taxon>Sordariomycetes</taxon>
        <taxon>Xylariomycetidae</taxon>
        <taxon>Xylariales</taxon>
        <taxon>Diatrypaceae</taxon>
        <taxon>Diatrype</taxon>
    </lineage>
</organism>
<dbReference type="PANTHER" id="PTHR39401:SF1">
    <property type="entry name" value="SNOAL-LIKE DOMAIN-CONTAINING PROTEIN"/>
    <property type="match status" value="1"/>
</dbReference>
<dbReference type="Gene3D" id="3.10.450.50">
    <property type="match status" value="1"/>
</dbReference>
<evidence type="ECO:0000256" key="1">
    <source>
        <dbReference type="SAM" id="MobiDB-lite"/>
    </source>
</evidence>
<accession>A0AAN9UVG9</accession>